<feature type="binding site" description="axial binding residue" evidence="13">
    <location>
        <position position="207"/>
    </location>
    <ligand>
        <name>heme b</name>
        <dbReference type="ChEBI" id="CHEBI:60344"/>
        <label>1</label>
    </ligand>
    <ligandPart>
        <name>Fe</name>
        <dbReference type="ChEBI" id="CHEBI:18248"/>
    </ligandPart>
</feature>
<dbReference type="AlphaFoldDB" id="A0A1I2E6D5"/>
<evidence type="ECO:0000256" key="9">
    <source>
        <dbReference type="ARBA" id="ARBA00023002"/>
    </source>
</evidence>
<keyword evidence="3" id="KW-1003">Cell membrane</keyword>
<evidence type="ECO:0000256" key="6">
    <source>
        <dbReference type="ARBA" id="ARBA00022723"/>
    </source>
</evidence>
<dbReference type="GO" id="GO:0042128">
    <property type="term" value="P:nitrate assimilation"/>
    <property type="evidence" value="ECO:0007669"/>
    <property type="project" value="UniProtKB-KW"/>
</dbReference>
<feature type="transmembrane region" description="Helical" evidence="14">
    <location>
        <begin position="6"/>
        <end position="27"/>
    </location>
</feature>
<dbReference type="InterPro" id="IPR051936">
    <property type="entry name" value="Heme-iron_electron_transfer"/>
</dbReference>
<evidence type="ECO:0000256" key="11">
    <source>
        <dbReference type="ARBA" id="ARBA00023063"/>
    </source>
</evidence>
<dbReference type="EMBL" id="FONT01000005">
    <property type="protein sequence ID" value="SFE88179.1"/>
    <property type="molecule type" value="Genomic_DNA"/>
</dbReference>
<keyword evidence="2" id="KW-0813">Transport</keyword>
<evidence type="ECO:0000313" key="17">
    <source>
        <dbReference type="Proteomes" id="UP000199516"/>
    </source>
</evidence>
<dbReference type="GO" id="GO:0020037">
    <property type="term" value="F:heme binding"/>
    <property type="evidence" value="ECO:0007669"/>
    <property type="project" value="TreeGrafter"/>
</dbReference>
<dbReference type="SUPFAM" id="SSF103501">
    <property type="entry name" value="Respiratory nitrate reductase 1 gamma chain"/>
    <property type="match status" value="1"/>
</dbReference>
<keyword evidence="9" id="KW-0560">Oxidoreductase</keyword>
<dbReference type="GO" id="GO:0008940">
    <property type="term" value="F:nitrate reductase activity"/>
    <property type="evidence" value="ECO:0007669"/>
    <property type="project" value="InterPro"/>
</dbReference>
<dbReference type="InterPro" id="IPR036197">
    <property type="entry name" value="NarG-like_sf"/>
</dbReference>
<evidence type="ECO:0000256" key="3">
    <source>
        <dbReference type="ARBA" id="ARBA00022475"/>
    </source>
</evidence>
<dbReference type="GO" id="GO:0046872">
    <property type="term" value="F:metal ion binding"/>
    <property type="evidence" value="ECO:0007669"/>
    <property type="project" value="UniProtKB-KW"/>
</dbReference>
<dbReference type="GO" id="GO:0009325">
    <property type="term" value="C:nitrate reductase complex"/>
    <property type="evidence" value="ECO:0007669"/>
    <property type="project" value="InterPro"/>
</dbReference>
<evidence type="ECO:0000259" key="15">
    <source>
        <dbReference type="Pfam" id="PF02665"/>
    </source>
</evidence>
<evidence type="ECO:0000256" key="4">
    <source>
        <dbReference type="ARBA" id="ARBA00022617"/>
    </source>
</evidence>
<evidence type="ECO:0000256" key="1">
    <source>
        <dbReference type="ARBA" id="ARBA00004651"/>
    </source>
</evidence>
<organism evidence="16 17">
    <name type="scientific">Alteribacillus iranensis</name>
    <dbReference type="NCBI Taxonomy" id="930128"/>
    <lineage>
        <taxon>Bacteria</taxon>
        <taxon>Bacillati</taxon>
        <taxon>Bacillota</taxon>
        <taxon>Bacilli</taxon>
        <taxon>Bacillales</taxon>
        <taxon>Bacillaceae</taxon>
        <taxon>Alteribacillus</taxon>
    </lineage>
</organism>
<keyword evidence="5 14" id="KW-0812">Transmembrane</keyword>
<protein>
    <submittedName>
        <fullName evidence="16">Nitrate reductase gamma subunit</fullName>
    </submittedName>
</protein>
<feature type="binding site" description="axial binding residue" evidence="13">
    <location>
        <position position="189"/>
    </location>
    <ligand>
        <name>heme b</name>
        <dbReference type="ChEBI" id="CHEBI:60344"/>
        <label>1</label>
    </ligand>
    <ligandPart>
        <name>Fe</name>
        <dbReference type="ChEBI" id="CHEBI:18248"/>
    </ligandPart>
</feature>
<feature type="binding site" description="axial binding residue" evidence="13">
    <location>
        <position position="67"/>
    </location>
    <ligand>
        <name>heme b</name>
        <dbReference type="ChEBI" id="CHEBI:60344"/>
        <label>1</label>
    </ligand>
    <ligandPart>
        <name>Fe</name>
        <dbReference type="ChEBI" id="CHEBI:18248"/>
    </ligandPart>
</feature>
<sequence>MGPIDFFLWVAYPYITLTIFIVGHIWRYNHDQFGWSAQSSQFLRSDRLLKWGSLLFHIGVIFVFFGHIGGIVIPHTFYPMIGISEEMYHFGAVWFGSLAGAAMVIGGALLTIRRLSDKRVKSQGSRADLYVLLLIGIVTVVGFTNTAWYTATGGDFDYRYTIGPWFRGILSFRPMPEMLAFAPWGFQAHVIAAFTLFAVWPFTRLVHVWSLPLEYIKRKYIIYRRANPNKSKKAKAQ</sequence>
<name>A0A1I2E6D5_9BACI</name>
<keyword evidence="7" id="KW-0249">Electron transport</keyword>
<evidence type="ECO:0000256" key="2">
    <source>
        <dbReference type="ARBA" id="ARBA00022448"/>
    </source>
</evidence>
<comment type="subcellular location">
    <subcellularLocation>
        <location evidence="1">Cell membrane</location>
        <topology evidence="1">Multi-pass membrane protein</topology>
    </subcellularLocation>
</comment>
<dbReference type="STRING" id="930128.SAMN05192532_105120"/>
<evidence type="ECO:0000256" key="14">
    <source>
        <dbReference type="SAM" id="Phobius"/>
    </source>
</evidence>
<evidence type="ECO:0000256" key="13">
    <source>
        <dbReference type="PIRSR" id="PIRSR603816-1"/>
    </source>
</evidence>
<keyword evidence="11" id="KW-0534">Nitrate assimilation</keyword>
<dbReference type="GO" id="GO:0009055">
    <property type="term" value="F:electron transfer activity"/>
    <property type="evidence" value="ECO:0007669"/>
    <property type="project" value="TreeGrafter"/>
</dbReference>
<evidence type="ECO:0000256" key="12">
    <source>
        <dbReference type="ARBA" id="ARBA00023136"/>
    </source>
</evidence>
<keyword evidence="12 14" id="KW-0472">Membrane</keyword>
<dbReference type="OrthoDB" id="9788113at2"/>
<feature type="transmembrane region" description="Helical" evidence="14">
    <location>
        <begin position="48"/>
        <end position="68"/>
    </location>
</feature>
<feature type="transmembrane region" description="Helical" evidence="14">
    <location>
        <begin position="88"/>
        <end position="110"/>
    </location>
</feature>
<dbReference type="RefSeq" id="WP_091662101.1">
    <property type="nucleotide sequence ID" value="NZ_FONT01000005.1"/>
</dbReference>
<gene>
    <name evidence="16" type="ORF">SAMN05192532_105120</name>
</gene>
<reference evidence="16 17" key="1">
    <citation type="submission" date="2016-10" db="EMBL/GenBank/DDBJ databases">
        <authorList>
            <person name="de Groot N.N."/>
        </authorList>
    </citation>
    <scope>NUCLEOTIDE SEQUENCE [LARGE SCALE GENOMIC DNA]</scope>
    <source>
        <strain evidence="16 17">DSM 23995</strain>
    </source>
</reference>
<dbReference type="InterPro" id="IPR003816">
    <property type="entry name" value="Nitrate_red_gam"/>
</dbReference>
<keyword evidence="4 13" id="KW-0349">Heme</keyword>
<evidence type="ECO:0000256" key="5">
    <source>
        <dbReference type="ARBA" id="ARBA00022692"/>
    </source>
</evidence>
<feature type="domain" description="NarG-like" evidence="15">
    <location>
        <begin position="6"/>
        <end position="225"/>
    </location>
</feature>
<evidence type="ECO:0000256" key="7">
    <source>
        <dbReference type="ARBA" id="ARBA00022982"/>
    </source>
</evidence>
<dbReference type="PANTHER" id="PTHR30598">
    <property type="entry name" value="NITRATE REDUCTASE PRIVATE CHAPERONE, REDOX ENZYME MATURATION PROTEIN REMP FAMILY"/>
    <property type="match status" value="1"/>
</dbReference>
<dbReference type="FunFam" id="1.20.950.20:FF:000001">
    <property type="entry name" value="Respiratory nitrate reductase subunit gamma"/>
    <property type="match status" value="1"/>
</dbReference>
<dbReference type="Gene3D" id="1.20.950.20">
    <property type="entry name" value="Transmembrane di-heme cytochromes, Chain C"/>
    <property type="match status" value="1"/>
</dbReference>
<feature type="transmembrane region" description="Helical" evidence="14">
    <location>
        <begin position="181"/>
        <end position="202"/>
    </location>
</feature>
<keyword evidence="8 14" id="KW-1133">Transmembrane helix</keyword>
<keyword evidence="6" id="KW-0479">Metal-binding</keyword>
<feature type="binding site" description="axial binding residue" evidence="13">
    <location>
        <position position="57"/>
    </location>
    <ligand>
        <name>heme b</name>
        <dbReference type="ChEBI" id="CHEBI:60344"/>
        <label>1</label>
    </ligand>
    <ligandPart>
        <name>Fe</name>
        <dbReference type="ChEBI" id="CHEBI:18248"/>
    </ligandPart>
</feature>
<evidence type="ECO:0000256" key="8">
    <source>
        <dbReference type="ARBA" id="ARBA00022989"/>
    </source>
</evidence>
<dbReference type="GO" id="GO:0019645">
    <property type="term" value="P:anaerobic electron transport chain"/>
    <property type="evidence" value="ECO:0007669"/>
    <property type="project" value="TreeGrafter"/>
</dbReference>
<evidence type="ECO:0000256" key="10">
    <source>
        <dbReference type="ARBA" id="ARBA00023004"/>
    </source>
</evidence>
<proteinExistence type="predicted"/>
<dbReference type="Proteomes" id="UP000199516">
    <property type="component" value="Unassembled WGS sequence"/>
</dbReference>
<accession>A0A1I2E6D5</accession>
<dbReference type="GO" id="GO:0005886">
    <property type="term" value="C:plasma membrane"/>
    <property type="evidence" value="ECO:0007669"/>
    <property type="project" value="UniProtKB-SubCell"/>
</dbReference>
<keyword evidence="17" id="KW-1185">Reference proteome</keyword>
<feature type="transmembrane region" description="Helical" evidence="14">
    <location>
        <begin position="130"/>
        <end position="151"/>
    </location>
</feature>
<evidence type="ECO:0000313" key="16">
    <source>
        <dbReference type="EMBL" id="SFE88179.1"/>
    </source>
</evidence>
<dbReference type="Pfam" id="PF02665">
    <property type="entry name" value="Nitrate_red_gam"/>
    <property type="match status" value="1"/>
</dbReference>
<dbReference type="NCBIfam" id="TIGR00351">
    <property type="entry name" value="narI"/>
    <property type="match status" value="1"/>
</dbReference>
<dbReference type="InterPro" id="IPR023234">
    <property type="entry name" value="NarG-like_domain"/>
</dbReference>
<keyword evidence="10 13" id="KW-0408">Iron</keyword>
<dbReference type="PANTHER" id="PTHR30598:SF3">
    <property type="entry name" value="RESPIRATORY NITRATE REDUCTASE 1 GAMMA CHAIN"/>
    <property type="match status" value="1"/>
</dbReference>